<dbReference type="AlphaFoldDB" id="A0A0F9HII3"/>
<name>A0A0F9HII3_9ZZZZ</name>
<protein>
    <submittedName>
        <fullName evidence="1">Uncharacterized protein</fullName>
    </submittedName>
</protein>
<dbReference type="EMBL" id="LAZR01014962">
    <property type="protein sequence ID" value="KKM15206.1"/>
    <property type="molecule type" value="Genomic_DNA"/>
</dbReference>
<dbReference type="Pfam" id="PF03592">
    <property type="entry name" value="Terminase_2"/>
    <property type="match status" value="1"/>
</dbReference>
<evidence type="ECO:0000313" key="1">
    <source>
        <dbReference type="EMBL" id="KKM15206.1"/>
    </source>
</evidence>
<dbReference type="InterPro" id="IPR005335">
    <property type="entry name" value="Terminase_ssu"/>
</dbReference>
<dbReference type="Gene3D" id="1.10.10.1400">
    <property type="entry name" value="Terminase, small subunit, N-terminal DNA-binding domain, HTH motif"/>
    <property type="match status" value="1"/>
</dbReference>
<accession>A0A0F9HII3</accession>
<proteinExistence type="predicted"/>
<reference evidence="1" key="1">
    <citation type="journal article" date="2015" name="Nature">
        <title>Complex archaea that bridge the gap between prokaryotes and eukaryotes.</title>
        <authorList>
            <person name="Spang A."/>
            <person name="Saw J.H."/>
            <person name="Jorgensen S.L."/>
            <person name="Zaremba-Niedzwiedzka K."/>
            <person name="Martijn J."/>
            <person name="Lind A.E."/>
            <person name="van Eijk R."/>
            <person name="Schleper C."/>
            <person name="Guy L."/>
            <person name="Ettema T.J."/>
        </authorList>
    </citation>
    <scope>NUCLEOTIDE SEQUENCE</scope>
</reference>
<organism evidence="1">
    <name type="scientific">marine sediment metagenome</name>
    <dbReference type="NCBI Taxonomy" id="412755"/>
    <lineage>
        <taxon>unclassified sequences</taxon>
        <taxon>metagenomes</taxon>
        <taxon>ecological metagenomes</taxon>
    </lineage>
</organism>
<dbReference type="GO" id="GO:0051276">
    <property type="term" value="P:chromosome organization"/>
    <property type="evidence" value="ECO:0007669"/>
    <property type="project" value="InterPro"/>
</dbReference>
<dbReference type="InterPro" id="IPR038713">
    <property type="entry name" value="Terminase_Gp1_N_sf"/>
</dbReference>
<gene>
    <name evidence="1" type="ORF">LCGC14_1698460</name>
</gene>
<sequence>MGSTELAGLEGLAILDEGAFRVKLSNKQDLFVSEYLIDLDNVKTSRRVGISQETGLAWLRNPVIASRIRVAMAQRLTRTQMSQDQVLLEMSLLSHSRIDHYIVNDEGFVALAEGAPTGAMAAVQSIKRRTTSRTDKATGDVTTDVVVEIKLWDKPTPLKLMGKHVGLFPERMEHTGPGGGPIETVSKVERVIIDADAVQPADKQLTS</sequence>
<comment type="caution">
    <text evidence="1">The sequence shown here is derived from an EMBL/GenBank/DDBJ whole genome shotgun (WGS) entry which is preliminary data.</text>
</comment>